<keyword evidence="1" id="KW-0863">Zinc-finger</keyword>
<dbReference type="EMBL" id="CT868163">
    <property type="protein sequence ID" value="CAK73635.1"/>
    <property type="molecule type" value="Genomic_DNA"/>
</dbReference>
<keyword evidence="5" id="KW-1185">Reference proteome</keyword>
<accession>A0CS68</accession>
<dbReference type="eggNOG" id="ENOG502S5QB">
    <property type="taxonomic scope" value="Eukaryota"/>
</dbReference>
<dbReference type="InterPro" id="IPR001841">
    <property type="entry name" value="Znf_RING"/>
</dbReference>
<dbReference type="Proteomes" id="UP000000600">
    <property type="component" value="Unassembled WGS sequence"/>
</dbReference>
<evidence type="ECO:0000313" key="5">
    <source>
        <dbReference type="Proteomes" id="UP000000600"/>
    </source>
</evidence>
<name>A0CS68_PARTE</name>
<dbReference type="GeneID" id="5026817"/>
<dbReference type="OMA" id="EIASCQT"/>
<dbReference type="InParanoid" id="A0CS68"/>
<keyword evidence="1" id="KW-0862">Zinc</keyword>
<dbReference type="HOGENOM" id="CLU_1351198_0_0_1"/>
<dbReference type="SUPFAM" id="SSF57850">
    <property type="entry name" value="RING/U-box"/>
    <property type="match status" value="1"/>
</dbReference>
<protein>
    <recommendedName>
        <fullName evidence="3">RING-type domain-containing protein</fullName>
    </recommendedName>
</protein>
<dbReference type="RefSeq" id="XP_001441032.1">
    <property type="nucleotide sequence ID" value="XM_001440995.1"/>
</dbReference>
<gene>
    <name evidence="4" type="ORF">GSPATT00009907001</name>
</gene>
<organism evidence="4 5">
    <name type="scientific">Paramecium tetraurelia</name>
    <dbReference type="NCBI Taxonomy" id="5888"/>
    <lineage>
        <taxon>Eukaryota</taxon>
        <taxon>Sar</taxon>
        <taxon>Alveolata</taxon>
        <taxon>Ciliophora</taxon>
        <taxon>Intramacronucleata</taxon>
        <taxon>Oligohymenophorea</taxon>
        <taxon>Peniculida</taxon>
        <taxon>Parameciidae</taxon>
        <taxon>Paramecium</taxon>
    </lineage>
</organism>
<proteinExistence type="predicted"/>
<dbReference type="KEGG" id="ptm:GSPATT00009907001"/>
<keyword evidence="1" id="KW-0479">Metal-binding</keyword>
<feature type="domain" description="RING-type" evidence="3">
    <location>
        <begin position="200"/>
        <end position="235"/>
    </location>
</feature>
<dbReference type="Gene3D" id="3.30.40.10">
    <property type="entry name" value="Zinc/RING finger domain, C3HC4 (zinc finger)"/>
    <property type="match status" value="1"/>
</dbReference>
<dbReference type="PANTHER" id="PTHR22696">
    <property type="entry name" value="E3 UBIQUITIN-PROTEIN LIGASE RNF26"/>
    <property type="match status" value="1"/>
</dbReference>
<dbReference type="InterPro" id="IPR013083">
    <property type="entry name" value="Znf_RING/FYVE/PHD"/>
</dbReference>
<dbReference type="GO" id="GO:0008270">
    <property type="term" value="F:zinc ion binding"/>
    <property type="evidence" value="ECO:0007669"/>
    <property type="project" value="UniProtKB-KW"/>
</dbReference>
<reference evidence="4 5" key="1">
    <citation type="journal article" date="2006" name="Nature">
        <title>Global trends of whole-genome duplications revealed by the ciliate Paramecium tetraurelia.</title>
        <authorList>
            <consortium name="Genoscope"/>
            <person name="Aury J.-M."/>
            <person name="Jaillon O."/>
            <person name="Duret L."/>
            <person name="Noel B."/>
            <person name="Jubin C."/>
            <person name="Porcel B.M."/>
            <person name="Segurens B."/>
            <person name="Daubin V."/>
            <person name="Anthouard V."/>
            <person name="Aiach N."/>
            <person name="Arnaiz O."/>
            <person name="Billaut A."/>
            <person name="Beisson J."/>
            <person name="Blanc I."/>
            <person name="Bouhouche K."/>
            <person name="Camara F."/>
            <person name="Duharcourt S."/>
            <person name="Guigo R."/>
            <person name="Gogendeau D."/>
            <person name="Katinka M."/>
            <person name="Keller A.-M."/>
            <person name="Kissmehl R."/>
            <person name="Klotz C."/>
            <person name="Koll F."/>
            <person name="Le Moue A."/>
            <person name="Lepere C."/>
            <person name="Malinsky S."/>
            <person name="Nowacki M."/>
            <person name="Nowak J.K."/>
            <person name="Plattner H."/>
            <person name="Poulain J."/>
            <person name="Ruiz F."/>
            <person name="Serrano V."/>
            <person name="Zagulski M."/>
            <person name="Dessen P."/>
            <person name="Betermier M."/>
            <person name="Weissenbach J."/>
            <person name="Scarpelli C."/>
            <person name="Schachter V."/>
            <person name="Sperling L."/>
            <person name="Meyer E."/>
            <person name="Cohen J."/>
            <person name="Wincker P."/>
        </authorList>
    </citation>
    <scope>NUCLEOTIDE SEQUENCE [LARGE SCALE GENOMIC DNA]</scope>
    <source>
        <strain evidence="4 5">Stock d4-2</strain>
    </source>
</reference>
<dbReference type="PROSITE" id="PS50089">
    <property type="entry name" value="ZF_RING_2"/>
    <property type="match status" value="1"/>
</dbReference>
<evidence type="ECO:0000259" key="3">
    <source>
        <dbReference type="PROSITE" id="PS50089"/>
    </source>
</evidence>
<sequence length="247" mass="28943">MDITTMMKTTPKTNLFIISQFQELIQIQSQNNLVSRILIKNPTFMLENDDDILLQEIASCQTNEDIQHLVDSQCLDIIGNSIQDQITLSHKQLFRVIRLFKENLSSKPLLPYDQRASSQKALAFQQQNCIMQYQLQIEQNRVNQLQLENEMMKLQLKIYEGDLEILKQQNFEDIKKIENQLVKTLKQISLYKDSMIQKICVICMQKEYSMIMSPCGHICVCEDCSKQINHCPIDREKITKMKKVYLS</sequence>
<dbReference type="AlphaFoldDB" id="A0CS68"/>
<dbReference type="Pfam" id="PF13920">
    <property type="entry name" value="zf-C3HC4_3"/>
    <property type="match status" value="1"/>
</dbReference>
<dbReference type="SMART" id="SM00184">
    <property type="entry name" value="RING"/>
    <property type="match status" value="1"/>
</dbReference>
<dbReference type="OrthoDB" id="288444at2759"/>
<feature type="coiled-coil region" evidence="2">
    <location>
        <begin position="135"/>
        <end position="169"/>
    </location>
</feature>
<evidence type="ECO:0000256" key="2">
    <source>
        <dbReference type="SAM" id="Coils"/>
    </source>
</evidence>
<evidence type="ECO:0000313" key="4">
    <source>
        <dbReference type="EMBL" id="CAK73635.1"/>
    </source>
</evidence>
<evidence type="ECO:0000256" key="1">
    <source>
        <dbReference type="PROSITE-ProRule" id="PRU00175"/>
    </source>
</evidence>
<keyword evidence="2" id="KW-0175">Coiled coil</keyword>
<dbReference type="PANTHER" id="PTHR22696:SF3">
    <property type="entry name" value="CHROMOSOME UNDETERMINED SCAFFOLD_98, WHOLE GENOME SHOTGUN SEQUENCE"/>
    <property type="match status" value="1"/>
</dbReference>
<dbReference type="STRING" id="5888.A0CS68"/>